<evidence type="ECO:0000256" key="1">
    <source>
        <dbReference type="SAM" id="SignalP"/>
    </source>
</evidence>
<feature type="chain" id="PRO_5046147439" evidence="1">
    <location>
        <begin position="17"/>
        <end position="619"/>
    </location>
</feature>
<dbReference type="RefSeq" id="WP_189641926.1">
    <property type="nucleotide sequence ID" value="NZ_BNAL01000002.1"/>
</dbReference>
<dbReference type="EMBL" id="BNAL01000002">
    <property type="protein sequence ID" value="GHF94592.1"/>
    <property type="molecule type" value="Genomic_DNA"/>
</dbReference>
<dbReference type="PIRSF" id="PIRSF002741">
    <property type="entry name" value="MppA"/>
    <property type="match status" value="1"/>
</dbReference>
<feature type="signal peptide" evidence="1">
    <location>
        <begin position="1"/>
        <end position="16"/>
    </location>
</feature>
<proteinExistence type="predicted"/>
<dbReference type="Pfam" id="PF00496">
    <property type="entry name" value="SBP_bac_5"/>
    <property type="match status" value="1"/>
</dbReference>
<keyword evidence="4" id="KW-1185">Reference proteome</keyword>
<dbReference type="PROSITE" id="PS51257">
    <property type="entry name" value="PROKAR_LIPOPROTEIN"/>
    <property type="match status" value="1"/>
</dbReference>
<dbReference type="SUPFAM" id="SSF53850">
    <property type="entry name" value="Periplasmic binding protein-like II"/>
    <property type="match status" value="1"/>
</dbReference>
<evidence type="ECO:0000313" key="4">
    <source>
        <dbReference type="Proteomes" id="UP000632154"/>
    </source>
</evidence>
<dbReference type="InterPro" id="IPR030678">
    <property type="entry name" value="Peptide/Ni-bd"/>
</dbReference>
<dbReference type="Gene3D" id="3.10.105.10">
    <property type="entry name" value="Dipeptide-binding Protein, Domain 3"/>
    <property type="match status" value="1"/>
</dbReference>
<dbReference type="CDD" id="cd08512">
    <property type="entry name" value="PBP2_NikA_DppA_OppA_like_7"/>
    <property type="match status" value="1"/>
</dbReference>
<organism evidence="3 4">
    <name type="scientific">Deinococcus piscis</name>
    <dbReference type="NCBI Taxonomy" id="394230"/>
    <lineage>
        <taxon>Bacteria</taxon>
        <taxon>Thermotogati</taxon>
        <taxon>Deinococcota</taxon>
        <taxon>Deinococci</taxon>
        <taxon>Deinococcales</taxon>
        <taxon>Deinococcaceae</taxon>
        <taxon>Deinococcus</taxon>
    </lineage>
</organism>
<accession>A0ABQ3JXS5</accession>
<comment type="caution">
    <text evidence="3">The sequence shown here is derived from an EMBL/GenBank/DDBJ whole genome shotgun (WGS) entry which is preliminary data.</text>
</comment>
<dbReference type="Gene3D" id="3.90.76.10">
    <property type="entry name" value="Dipeptide-binding Protein, Domain 1"/>
    <property type="match status" value="1"/>
</dbReference>
<dbReference type="InterPro" id="IPR000914">
    <property type="entry name" value="SBP_5_dom"/>
</dbReference>
<dbReference type="PANTHER" id="PTHR30290">
    <property type="entry name" value="PERIPLASMIC BINDING COMPONENT OF ABC TRANSPORTER"/>
    <property type="match status" value="1"/>
</dbReference>
<evidence type="ECO:0000313" key="3">
    <source>
        <dbReference type="EMBL" id="GHF94592.1"/>
    </source>
</evidence>
<name>A0ABQ3JXS5_9DEIO</name>
<feature type="domain" description="Solute-binding protein family 5" evidence="2">
    <location>
        <begin position="113"/>
        <end position="533"/>
    </location>
</feature>
<keyword evidence="1" id="KW-0732">Signal</keyword>
<dbReference type="InterPro" id="IPR039424">
    <property type="entry name" value="SBP_5"/>
</dbReference>
<dbReference type="Gene3D" id="3.40.190.10">
    <property type="entry name" value="Periplasmic binding protein-like II"/>
    <property type="match status" value="1"/>
</dbReference>
<evidence type="ECO:0000259" key="2">
    <source>
        <dbReference type="Pfam" id="PF00496"/>
    </source>
</evidence>
<protein>
    <submittedName>
        <fullName evidence="3">Peptide ABC transporter substrate-binding protein</fullName>
    </submittedName>
</protein>
<reference evidence="4" key="1">
    <citation type="journal article" date="2019" name="Int. J. Syst. Evol. Microbiol.">
        <title>The Global Catalogue of Microorganisms (GCM) 10K type strain sequencing project: providing services to taxonomists for standard genome sequencing and annotation.</title>
        <authorList>
            <consortium name="The Broad Institute Genomics Platform"/>
            <consortium name="The Broad Institute Genome Sequencing Center for Infectious Disease"/>
            <person name="Wu L."/>
            <person name="Ma J."/>
        </authorList>
    </citation>
    <scope>NUCLEOTIDE SEQUENCE [LARGE SCALE GENOMIC DNA]</scope>
    <source>
        <strain evidence="4">CGMCC 1.18439</strain>
    </source>
</reference>
<gene>
    <name evidence="3" type="ORF">GCM10017783_03290</name>
</gene>
<sequence length="619" mass="67233">MNKNLTLLLTGTLLLAACDSKTETTTTTTASGTTTSAATTASTAAASGTDASGATSAPAITPVANAADTLIIQQSADIPTLDPGTTYDTSSGQVVENMYETLVDYDGASLNKMAPGLATEWEELDGGKQYRFTLREGVKFHTGNPMTCADAEYSFQRNLVTNTSSSGNWFLSESLLGTPANANDDEDGLVTWEAIDKAVQCDGNVLVFNLPKVDPAFVSKLSFQGQSIVDSKHAKEIGEWDGTEATWKDAVGKELEGSPLSQKPSGTGAFKLQSRDAGNIVVERFDGYWGEKPALKTVVLQVVPEEASRNQAFLNGDADVVEVAGGRPFIEQQLAGKPGVKVIDNLPDTYVFGISMNQSVDDPVNLGSGKLDGQGIPADFFSDINVRKGFIAAFDPQAFIDQVQSGKGTPRNFMLPDTFLGYDPSLPAAQFDMKAAEEYFKQAWGGQVWENGFTINASSRQGNLAHQTMMEMLKQNIESLNPKFKINLTQKQWSDILADARAGKEAVTVATWAPDYADPDNFVHTFYHTDGYYNIRTGISDPEIDRMIEEARSVTDEAKRKDLYRQIAVRAMDQGYFIMMPTNPQIRAVRDNVQGVGESNYNPMRSFNLGVLWKNISKS</sequence>
<dbReference type="Proteomes" id="UP000632154">
    <property type="component" value="Unassembled WGS sequence"/>
</dbReference>
<dbReference type="PANTHER" id="PTHR30290:SF34">
    <property type="entry name" value="ABC TRANSPORTER, PERIPLASMIC OLIGO-PEPTIDE BINDING PROTEIN, PUTATIVE-RELATED"/>
    <property type="match status" value="1"/>
</dbReference>